<gene>
    <name evidence="1" type="ORF">Pth03_21170</name>
</gene>
<name>A0A8J3UXI4_9ACTN</name>
<reference evidence="1" key="1">
    <citation type="submission" date="2021-01" db="EMBL/GenBank/DDBJ databases">
        <title>Whole genome shotgun sequence of Planotetraspora thailandica NBRC 104271.</title>
        <authorList>
            <person name="Komaki H."/>
            <person name="Tamura T."/>
        </authorList>
    </citation>
    <scope>NUCLEOTIDE SEQUENCE</scope>
    <source>
        <strain evidence="1">NBRC 104271</strain>
    </source>
</reference>
<evidence type="ECO:0000313" key="1">
    <source>
        <dbReference type="EMBL" id="GII53728.1"/>
    </source>
</evidence>
<dbReference type="EMBL" id="BOOR01000010">
    <property type="protein sequence ID" value="GII53728.1"/>
    <property type="molecule type" value="Genomic_DNA"/>
</dbReference>
<protein>
    <submittedName>
        <fullName evidence="1">Uncharacterized protein</fullName>
    </submittedName>
</protein>
<accession>A0A8J3UXI4</accession>
<dbReference type="AlphaFoldDB" id="A0A8J3UXI4"/>
<sequence length="94" mass="10393">MVHMTKRLAKVVQTCSGYPSQWDAWTTDGQYLYLRYRHGVGSVERQPDQDVDSWGANPASMLREWNDGTDKGVISLEDFLTAAGLELAAGADVS</sequence>
<evidence type="ECO:0000313" key="2">
    <source>
        <dbReference type="Proteomes" id="UP000605992"/>
    </source>
</evidence>
<dbReference type="Proteomes" id="UP000605992">
    <property type="component" value="Unassembled WGS sequence"/>
</dbReference>
<organism evidence="1 2">
    <name type="scientific">Planotetraspora thailandica</name>
    <dbReference type="NCBI Taxonomy" id="487172"/>
    <lineage>
        <taxon>Bacteria</taxon>
        <taxon>Bacillati</taxon>
        <taxon>Actinomycetota</taxon>
        <taxon>Actinomycetes</taxon>
        <taxon>Streptosporangiales</taxon>
        <taxon>Streptosporangiaceae</taxon>
        <taxon>Planotetraspora</taxon>
    </lineage>
</organism>
<comment type="caution">
    <text evidence="1">The sequence shown here is derived from an EMBL/GenBank/DDBJ whole genome shotgun (WGS) entry which is preliminary data.</text>
</comment>
<proteinExistence type="predicted"/>
<keyword evidence="2" id="KW-1185">Reference proteome</keyword>